<dbReference type="Proteomes" id="UP001597145">
    <property type="component" value="Unassembled WGS sequence"/>
</dbReference>
<evidence type="ECO:0000259" key="1">
    <source>
        <dbReference type="PROSITE" id="PS51708"/>
    </source>
</evidence>
<dbReference type="RefSeq" id="WP_343987125.1">
    <property type="nucleotide sequence ID" value="NZ_BAAAJG010000027.1"/>
</dbReference>
<evidence type="ECO:0000313" key="2">
    <source>
        <dbReference type="EMBL" id="MFD1533249.1"/>
    </source>
</evidence>
<dbReference type="PANTHER" id="PTHR39339:SF1">
    <property type="entry name" value="CHAD DOMAIN-CONTAINING PROTEIN"/>
    <property type="match status" value="1"/>
</dbReference>
<dbReference type="InterPro" id="IPR007899">
    <property type="entry name" value="CHAD_dom"/>
</dbReference>
<dbReference type="EMBL" id="JBHUCP010000024">
    <property type="protein sequence ID" value="MFD1533249.1"/>
    <property type="molecule type" value="Genomic_DNA"/>
</dbReference>
<dbReference type="Gene3D" id="1.40.20.10">
    <property type="entry name" value="CHAD domain"/>
    <property type="match status" value="1"/>
</dbReference>
<feature type="domain" description="CHAD" evidence="1">
    <location>
        <begin position="181"/>
        <end position="467"/>
    </location>
</feature>
<keyword evidence="3" id="KW-1185">Reference proteome</keyword>
<dbReference type="SUPFAM" id="SSF55154">
    <property type="entry name" value="CYTH-like phosphatases"/>
    <property type="match status" value="1"/>
</dbReference>
<organism evidence="2 3">
    <name type="scientific">Pseudonocardia aurantiaca</name>
    <dbReference type="NCBI Taxonomy" id="75290"/>
    <lineage>
        <taxon>Bacteria</taxon>
        <taxon>Bacillati</taxon>
        <taxon>Actinomycetota</taxon>
        <taxon>Actinomycetes</taxon>
        <taxon>Pseudonocardiales</taxon>
        <taxon>Pseudonocardiaceae</taxon>
        <taxon>Pseudonocardia</taxon>
    </lineage>
</organism>
<name>A0ABW4FT82_9PSEU</name>
<sequence length="475" mass="52808">MLEIERYDTDDHRLAAAGVVLVFHQGTREGEQAQWRLDLAEGEGGEHLRVPLAADAGNPPAVPSELVALVRGIVRERALRPSGRIRRVRIETRLRDAGDRLFATVVHDHVTVATLGRSTDVESWTDVELRAAAADDELVTELEQRITESGLQKADTDAEAELDRLMRTASPPAREATPGKPGSAGAALVGYIAEHTDRLAAEDLRVRRGEPDAVHQMRVASRRVRSALQAFRRLLDREKIDPLVDELRELGQALAPARDAEVLRERISEGLRDLDPELRMGPVEQQVTRYFARREAEAGAAVLSTLDGDRYARLRTALDDLVRNPPFTERAPRPARKELPRLVARTARRLELAVKTALDPARPAEERDEAVHAARKAGKRLRYATEVAEPAVGKDAKRFAKTLKGFQTALGEHQDTVVARDALRELGALAHSGGVNGFSFGVLHGKDAERAARIEEDLPRLWKKAWTRRNRRWLS</sequence>
<gene>
    <name evidence="2" type="ORF">ACFSCY_27880</name>
</gene>
<comment type="caution">
    <text evidence="2">The sequence shown here is derived from an EMBL/GenBank/DDBJ whole genome shotgun (WGS) entry which is preliminary data.</text>
</comment>
<protein>
    <submittedName>
        <fullName evidence="2">CHAD domain-containing protein</fullName>
    </submittedName>
</protein>
<evidence type="ECO:0000313" key="3">
    <source>
        <dbReference type="Proteomes" id="UP001597145"/>
    </source>
</evidence>
<accession>A0ABW4FT82</accession>
<dbReference type="PANTHER" id="PTHR39339">
    <property type="entry name" value="SLR1444 PROTEIN"/>
    <property type="match status" value="1"/>
</dbReference>
<proteinExistence type="predicted"/>
<reference evidence="3" key="1">
    <citation type="journal article" date="2019" name="Int. J. Syst. Evol. Microbiol.">
        <title>The Global Catalogue of Microorganisms (GCM) 10K type strain sequencing project: providing services to taxonomists for standard genome sequencing and annotation.</title>
        <authorList>
            <consortium name="The Broad Institute Genomics Platform"/>
            <consortium name="The Broad Institute Genome Sequencing Center for Infectious Disease"/>
            <person name="Wu L."/>
            <person name="Ma J."/>
        </authorList>
    </citation>
    <scope>NUCLEOTIDE SEQUENCE [LARGE SCALE GENOMIC DNA]</scope>
    <source>
        <strain evidence="3">JCM 12165</strain>
    </source>
</reference>
<dbReference type="SMART" id="SM00880">
    <property type="entry name" value="CHAD"/>
    <property type="match status" value="1"/>
</dbReference>
<dbReference type="InterPro" id="IPR038186">
    <property type="entry name" value="CHAD_dom_sf"/>
</dbReference>
<dbReference type="Pfam" id="PF05235">
    <property type="entry name" value="CHAD"/>
    <property type="match status" value="1"/>
</dbReference>
<dbReference type="InterPro" id="IPR033469">
    <property type="entry name" value="CYTH-like_dom_sf"/>
</dbReference>
<dbReference type="PROSITE" id="PS51708">
    <property type="entry name" value="CHAD"/>
    <property type="match status" value="1"/>
</dbReference>